<gene>
    <name evidence="2" type="ORF">EJ05DRAFT_504631</name>
</gene>
<name>A0A6A6VWF4_9PEZI</name>
<dbReference type="GeneID" id="54488650"/>
<dbReference type="OrthoDB" id="271448at2759"/>
<feature type="region of interest" description="Disordered" evidence="1">
    <location>
        <begin position="249"/>
        <end position="284"/>
    </location>
</feature>
<evidence type="ECO:0000313" key="2">
    <source>
        <dbReference type="EMBL" id="KAF2754034.1"/>
    </source>
</evidence>
<feature type="region of interest" description="Disordered" evidence="1">
    <location>
        <begin position="207"/>
        <end position="234"/>
    </location>
</feature>
<protein>
    <submittedName>
        <fullName evidence="2">Uncharacterized protein</fullName>
    </submittedName>
</protein>
<feature type="compositionally biased region" description="Low complexity" evidence="1">
    <location>
        <begin position="216"/>
        <end position="234"/>
    </location>
</feature>
<evidence type="ECO:0000256" key="1">
    <source>
        <dbReference type="SAM" id="MobiDB-lite"/>
    </source>
</evidence>
<accession>A0A6A6VWF4</accession>
<reference evidence="2" key="1">
    <citation type="journal article" date="2020" name="Stud. Mycol.">
        <title>101 Dothideomycetes genomes: a test case for predicting lifestyles and emergence of pathogens.</title>
        <authorList>
            <person name="Haridas S."/>
            <person name="Albert R."/>
            <person name="Binder M."/>
            <person name="Bloem J."/>
            <person name="Labutti K."/>
            <person name="Salamov A."/>
            <person name="Andreopoulos B."/>
            <person name="Baker S."/>
            <person name="Barry K."/>
            <person name="Bills G."/>
            <person name="Bluhm B."/>
            <person name="Cannon C."/>
            <person name="Castanera R."/>
            <person name="Culley D."/>
            <person name="Daum C."/>
            <person name="Ezra D."/>
            <person name="Gonzalez J."/>
            <person name="Henrissat B."/>
            <person name="Kuo A."/>
            <person name="Liang C."/>
            <person name="Lipzen A."/>
            <person name="Lutzoni F."/>
            <person name="Magnuson J."/>
            <person name="Mondo S."/>
            <person name="Nolan M."/>
            <person name="Ohm R."/>
            <person name="Pangilinan J."/>
            <person name="Park H.-J."/>
            <person name="Ramirez L."/>
            <person name="Alfaro M."/>
            <person name="Sun H."/>
            <person name="Tritt A."/>
            <person name="Yoshinaga Y."/>
            <person name="Zwiers L.-H."/>
            <person name="Turgeon B."/>
            <person name="Goodwin S."/>
            <person name="Spatafora J."/>
            <person name="Crous P."/>
            <person name="Grigoriev I."/>
        </authorList>
    </citation>
    <scope>NUCLEOTIDE SEQUENCE</scope>
    <source>
        <strain evidence="2">CBS 121739</strain>
    </source>
</reference>
<sequence length="415" mass="43285">MVKQIAPASGTRPLPIPLRETVTEIETATETITPRPIYPVARRKERRDGYVPPMSRHPHVTTISTTISTTKDLPYLAGIFCDGVEGYSSACGCIGVYPSTTLIDGPVETTTTTVTEFTTLPVVYIPTGSYGTGTGGIPSFTASPTGIWTNSSTPDPTSFTESYSSVPSDPPYTNSSIPTSSALYTNASTPLPTYPYTNSSTPLPTYPYTNSSSSHPTYTNASSSSPTTPSWSNSSTLYPTFPATTTTYTNTLPQTQYPNTTLSTAPYANSSSSTSSTSPTSTHIIATPITPSHTAIPAPPVCGPTGVCEHFSPCGPIDRPGNPCVCAGAIEKDAICVDRRQQCRTMAPCVSSADCGISERCAVNSCCGGPVCVRIGGVCGNPDIGTIPGGFGRSLKRGVFGELVPMGRMGGGIFG</sequence>
<evidence type="ECO:0000313" key="3">
    <source>
        <dbReference type="Proteomes" id="UP000799437"/>
    </source>
</evidence>
<keyword evidence="3" id="KW-1185">Reference proteome</keyword>
<dbReference type="Proteomes" id="UP000799437">
    <property type="component" value="Unassembled WGS sequence"/>
</dbReference>
<dbReference type="AlphaFoldDB" id="A0A6A6VWF4"/>
<proteinExistence type="predicted"/>
<dbReference type="EMBL" id="ML996582">
    <property type="protein sequence ID" value="KAF2754034.1"/>
    <property type="molecule type" value="Genomic_DNA"/>
</dbReference>
<organism evidence="2 3">
    <name type="scientific">Pseudovirgaria hyperparasitica</name>
    <dbReference type="NCBI Taxonomy" id="470096"/>
    <lineage>
        <taxon>Eukaryota</taxon>
        <taxon>Fungi</taxon>
        <taxon>Dikarya</taxon>
        <taxon>Ascomycota</taxon>
        <taxon>Pezizomycotina</taxon>
        <taxon>Dothideomycetes</taxon>
        <taxon>Dothideomycetes incertae sedis</taxon>
        <taxon>Acrospermales</taxon>
        <taxon>Acrospermaceae</taxon>
        <taxon>Pseudovirgaria</taxon>
    </lineage>
</organism>
<feature type="region of interest" description="Disordered" evidence="1">
    <location>
        <begin position="151"/>
        <end position="180"/>
    </location>
</feature>
<dbReference type="RefSeq" id="XP_033596485.1">
    <property type="nucleotide sequence ID" value="XM_033747596.1"/>
</dbReference>